<dbReference type="PANTHER" id="PTHR33178">
    <property type="match status" value="1"/>
</dbReference>
<dbReference type="RefSeq" id="WP_236291356.1">
    <property type="nucleotide sequence ID" value="NZ_CAKMMW010000020.1"/>
</dbReference>
<dbReference type="PANTHER" id="PTHR33178:SF10">
    <property type="entry name" value="STRESS-RESPONSE A_B BARREL DOMAIN-CONTAINING PROTEIN"/>
    <property type="match status" value="1"/>
</dbReference>
<dbReference type="InterPro" id="IPR011008">
    <property type="entry name" value="Dimeric_a/b-barrel"/>
</dbReference>
<evidence type="ECO:0000313" key="3">
    <source>
        <dbReference type="EMBL" id="CAH1221620.1"/>
    </source>
</evidence>
<dbReference type="SUPFAM" id="SSF54909">
    <property type="entry name" value="Dimeric alpha+beta barrel"/>
    <property type="match status" value="1"/>
</dbReference>
<protein>
    <recommendedName>
        <fullName evidence="2">Stress-response A/B barrel domain-containing protein</fullName>
    </recommendedName>
</protein>
<evidence type="ECO:0000256" key="1">
    <source>
        <dbReference type="ARBA" id="ARBA00011738"/>
    </source>
</evidence>
<accession>A0ABM9CT23</accession>
<sequence length="100" mass="11478">MYEHLVVFKFNTNVTPIKQQELLDQLLTFRDRIPGIFDISAGINVTEETENIKGYTLGLRVTFEDLESLRSYGPHPVHQEFVKSLDGILENVIVVDYPLV</sequence>
<dbReference type="EMBL" id="CAKMMW010000020">
    <property type="protein sequence ID" value="CAH1221620.1"/>
    <property type="molecule type" value="Genomic_DNA"/>
</dbReference>
<comment type="subunit">
    <text evidence="1">Homodimer.</text>
</comment>
<dbReference type="Gene3D" id="3.30.70.100">
    <property type="match status" value="1"/>
</dbReference>
<name>A0ABM9CT23_9BACL</name>
<keyword evidence="4" id="KW-1185">Reference proteome</keyword>
<dbReference type="InterPro" id="IPR044662">
    <property type="entry name" value="HS1/DABB1-like"/>
</dbReference>
<proteinExistence type="predicted"/>
<evidence type="ECO:0000259" key="2">
    <source>
        <dbReference type="PROSITE" id="PS51502"/>
    </source>
</evidence>
<feature type="domain" description="Stress-response A/B barrel" evidence="2">
    <location>
        <begin position="2"/>
        <end position="97"/>
    </location>
</feature>
<gene>
    <name evidence="3" type="ORF">PAECIP111891_05254</name>
</gene>
<organism evidence="3 4">
    <name type="scientific">Paenibacillus allorhizoplanae</name>
    <dbReference type="NCBI Taxonomy" id="2905648"/>
    <lineage>
        <taxon>Bacteria</taxon>
        <taxon>Bacillati</taxon>
        <taxon>Bacillota</taxon>
        <taxon>Bacilli</taxon>
        <taxon>Bacillales</taxon>
        <taxon>Paenibacillaceae</taxon>
        <taxon>Paenibacillus</taxon>
    </lineage>
</organism>
<dbReference type="Pfam" id="PF07876">
    <property type="entry name" value="Dabb"/>
    <property type="match status" value="1"/>
</dbReference>
<comment type="caution">
    <text evidence="3">The sequence shown here is derived from an EMBL/GenBank/DDBJ whole genome shotgun (WGS) entry which is preliminary data.</text>
</comment>
<reference evidence="3" key="1">
    <citation type="submission" date="2022-01" db="EMBL/GenBank/DDBJ databases">
        <authorList>
            <person name="Criscuolo A."/>
        </authorList>
    </citation>
    <scope>NUCLEOTIDE SEQUENCE</scope>
    <source>
        <strain evidence="3">CIP111891</strain>
    </source>
</reference>
<evidence type="ECO:0000313" key="4">
    <source>
        <dbReference type="Proteomes" id="UP000838821"/>
    </source>
</evidence>
<dbReference type="PROSITE" id="PS51502">
    <property type="entry name" value="S_R_A_B_BARREL"/>
    <property type="match status" value="1"/>
</dbReference>
<dbReference type="Proteomes" id="UP000838821">
    <property type="component" value="Unassembled WGS sequence"/>
</dbReference>
<dbReference type="SMART" id="SM00886">
    <property type="entry name" value="Dabb"/>
    <property type="match status" value="1"/>
</dbReference>
<dbReference type="InterPro" id="IPR013097">
    <property type="entry name" value="Dabb"/>
</dbReference>